<feature type="region of interest" description="Disordered" evidence="1">
    <location>
        <begin position="339"/>
        <end position="531"/>
    </location>
</feature>
<dbReference type="AlphaFoldDB" id="A0AAV1M6X2"/>
<organism evidence="4 5">
    <name type="scientific">Parnassius mnemosyne</name>
    <name type="common">clouded apollo</name>
    <dbReference type="NCBI Taxonomy" id="213953"/>
    <lineage>
        <taxon>Eukaryota</taxon>
        <taxon>Metazoa</taxon>
        <taxon>Ecdysozoa</taxon>
        <taxon>Arthropoda</taxon>
        <taxon>Hexapoda</taxon>
        <taxon>Insecta</taxon>
        <taxon>Pterygota</taxon>
        <taxon>Neoptera</taxon>
        <taxon>Endopterygota</taxon>
        <taxon>Lepidoptera</taxon>
        <taxon>Glossata</taxon>
        <taxon>Ditrysia</taxon>
        <taxon>Papilionoidea</taxon>
        <taxon>Papilionidae</taxon>
        <taxon>Parnassiinae</taxon>
        <taxon>Parnassini</taxon>
        <taxon>Parnassius</taxon>
        <taxon>Driopa</taxon>
    </lineage>
</organism>
<keyword evidence="5" id="KW-1185">Reference proteome</keyword>
<evidence type="ECO:0000256" key="3">
    <source>
        <dbReference type="SAM" id="SignalP"/>
    </source>
</evidence>
<protein>
    <submittedName>
        <fullName evidence="4">Uncharacterized protein</fullName>
    </submittedName>
</protein>
<feature type="chain" id="PRO_5043740687" evidence="3">
    <location>
        <begin position="24"/>
        <end position="685"/>
    </location>
</feature>
<feature type="compositionally biased region" description="Basic and acidic residues" evidence="1">
    <location>
        <begin position="492"/>
        <end position="508"/>
    </location>
</feature>
<feature type="compositionally biased region" description="Polar residues" evidence="1">
    <location>
        <begin position="348"/>
        <end position="372"/>
    </location>
</feature>
<feature type="transmembrane region" description="Helical" evidence="2">
    <location>
        <begin position="600"/>
        <end position="624"/>
    </location>
</feature>
<dbReference type="Proteomes" id="UP001314205">
    <property type="component" value="Unassembled WGS sequence"/>
</dbReference>
<feature type="signal peptide" evidence="3">
    <location>
        <begin position="1"/>
        <end position="23"/>
    </location>
</feature>
<keyword evidence="3" id="KW-0732">Signal</keyword>
<sequence>MKFFIVLFLVFVICILGYCKVSALNLPGPEVYVVTPSSRSTKIDEGRSAPFYYHSWMRRMDSGPNITTTTVPTTTTSQVKTPDLIFAEFESDSNGGVKKDIRKLLEKERVEAKYSTTFQPIYVPDEEFQPVPQNTNYGLPLPNVKQEDKDTKQANDFDMYSKLYNSPVPVYVPTTTPFTTTTSKLTTTTTTQVTPSNVENIWHIIDSEKYNEYADNWQEVSVGKNDENAIKSDTNEPVDKGSDNEKEKLYDNLALPGFGTNAGNGAENESRAIRTEPNIRFPYVNLKPFQMKTMKTPIQNILSNSKKGNNLFSLDNFYDLKNPVRGEAQDVIPMRQPIDRYNPAQPYLPQQNYGGNSKQSNIVSSPVKTTASLVPPPPPPPPKLTDSDFPIPTSYEEFPPYPPYISDSPPSSPPAAKPVLAYSPPPPPKDDSDSDENSNGPSMDLGYHYKSPTDSIKQQPFAPTIPPPNKPFEGYSYKKPALLSEAPPMADMDDKPDFHGYPDGKPEHLSPVSDHMSSHNNKHHESPNFQHDTDYPELIFHRPPSDDSGFPSDFPGDLKHHHDFDDHDFYHDHPHHKPTTTTTEMPRVNRFSYYYLGKKLYYLPLYFSVYFIVYVGSLIIKAVLRHKIVYPNSWKPNDTTASFFSKRSIDTWDLSNERLHEVTGKVTHAIATAAKMYMDNTKKNN</sequence>
<keyword evidence="2" id="KW-0812">Transmembrane</keyword>
<accession>A0AAV1M6X2</accession>
<reference evidence="4 5" key="1">
    <citation type="submission" date="2023-11" db="EMBL/GenBank/DDBJ databases">
        <authorList>
            <person name="Hedman E."/>
            <person name="Englund M."/>
            <person name="Stromberg M."/>
            <person name="Nyberg Akerstrom W."/>
            <person name="Nylinder S."/>
            <person name="Jareborg N."/>
            <person name="Kallberg Y."/>
            <person name="Kronander E."/>
        </authorList>
    </citation>
    <scope>NUCLEOTIDE SEQUENCE [LARGE SCALE GENOMIC DNA]</scope>
</reference>
<keyword evidence="2" id="KW-1133">Transmembrane helix</keyword>
<evidence type="ECO:0000313" key="4">
    <source>
        <dbReference type="EMBL" id="CAK1602169.1"/>
    </source>
</evidence>
<evidence type="ECO:0000313" key="5">
    <source>
        <dbReference type="Proteomes" id="UP001314205"/>
    </source>
</evidence>
<feature type="compositionally biased region" description="Pro residues" evidence="1">
    <location>
        <begin position="374"/>
        <end position="383"/>
    </location>
</feature>
<evidence type="ECO:0000256" key="2">
    <source>
        <dbReference type="SAM" id="Phobius"/>
    </source>
</evidence>
<keyword evidence="2" id="KW-0472">Membrane</keyword>
<evidence type="ECO:0000256" key="1">
    <source>
        <dbReference type="SAM" id="MobiDB-lite"/>
    </source>
</evidence>
<proteinExistence type="predicted"/>
<name>A0AAV1M6X2_9NEOP</name>
<dbReference type="EMBL" id="CAVLGL010000137">
    <property type="protein sequence ID" value="CAK1602169.1"/>
    <property type="molecule type" value="Genomic_DNA"/>
</dbReference>
<comment type="caution">
    <text evidence="4">The sequence shown here is derived from an EMBL/GenBank/DDBJ whole genome shotgun (WGS) entry which is preliminary data.</text>
</comment>
<gene>
    <name evidence="4" type="ORF">PARMNEM_LOCUS20703</name>
</gene>